<dbReference type="Pfam" id="PF03466">
    <property type="entry name" value="LysR_substrate"/>
    <property type="match status" value="1"/>
</dbReference>
<accession>A0A7T4DNW9</accession>
<name>A0A7T4DNW9_AERJA</name>
<dbReference type="InterPro" id="IPR036388">
    <property type="entry name" value="WH-like_DNA-bd_sf"/>
</dbReference>
<dbReference type="PANTHER" id="PTHR30126:SF22">
    <property type="entry name" value="HTH-TYPE TRANSCRIPTIONAL REGULATOR YHAJ-RELATED"/>
    <property type="match status" value="1"/>
</dbReference>
<evidence type="ECO:0000313" key="6">
    <source>
        <dbReference type="EMBL" id="QQB18724.1"/>
    </source>
</evidence>
<evidence type="ECO:0000256" key="2">
    <source>
        <dbReference type="ARBA" id="ARBA00023015"/>
    </source>
</evidence>
<keyword evidence="2" id="KW-0805">Transcription regulation</keyword>
<proteinExistence type="inferred from homology"/>
<evidence type="ECO:0000313" key="7">
    <source>
        <dbReference type="Proteomes" id="UP000595481"/>
    </source>
</evidence>
<dbReference type="RefSeq" id="WP_042030446.1">
    <property type="nucleotide sequence ID" value="NZ_CAWMFX010000017.1"/>
</dbReference>
<dbReference type="PANTHER" id="PTHR30126">
    <property type="entry name" value="HTH-TYPE TRANSCRIPTIONAL REGULATOR"/>
    <property type="match status" value="1"/>
</dbReference>
<dbReference type="InterPro" id="IPR005119">
    <property type="entry name" value="LysR_subst-bd"/>
</dbReference>
<reference evidence="6 7" key="1">
    <citation type="submission" date="2020-12" db="EMBL/GenBank/DDBJ databases">
        <title>FDA dAtabase for Regulatory Grade micrObial Sequences (FDA-ARGOS): Supporting development and validation of Infectious Disease Dx tests.</title>
        <authorList>
            <person name="Sproer C."/>
            <person name="Gronow S."/>
            <person name="Severitt S."/>
            <person name="Schroder I."/>
            <person name="Tallon L."/>
            <person name="Sadzewicz L."/>
            <person name="Zhao X."/>
            <person name="Boylan J."/>
            <person name="Ott S."/>
            <person name="Bowen H."/>
            <person name="Vavikolanu K."/>
            <person name="Mehta A."/>
            <person name="Aluvathingal J."/>
            <person name="Nadendla S."/>
            <person name="Lowell S."/>
            <person name="Myers T."/>
            <person name="Yan Y."/>
            <person name="Sichtig H."/>
        </authorList>
    </citation>
    <scope>NUCLEOTIDE SEQUENCE [LARGE SCALE GENOMIC DNA]</scope>
    <source>
        <strain evidence="6 7">FDAARGOS_986</strain>
    </source>
</reference>
<gene>
    <name evidence="6" type="ORF">I6H43_14290</name>
</gene>
<keyword evidence="4" id="KW-0804">Transcription</keyword>
<feature type="domain" description="HTH lysR-type" evidence="5">
    <location>
        <begin position="1"/>
        <end position="58"/>
    </location>
</feature>
<dbReference type="Gene3D" id="1.10.10.10">
    <property type="entry name" value="Winged helix-like DNA-binding domain superfamily/Winged helix DNA-binding domain"/>
    <property type="match status" value="1"/>
</dbReference>
<dbReference type="Proteomes" id="UP000595481">
    <property type="component" value="Chromosome"/>
</dbReference>
<evidence type="ECO:0000259" key="5">
    <source>
        <dbReference type="PROSITE" id="PS50931"/>
    </source>
</evidence>
<dbReference type="GeneID" id="69552468"/>
<dbReference type="PROSITE" id="PS50931">
    <property type="entry name" value="HTH_LYSR"/>
    <property type="match status" value="1"/>
</dbReference>
<dbReference type="SUPFAM" id="SSF46785">
    <property type="entry name" value="Winged helix' DNA-binding domain"/>
    <property type="match status" value="1"/>
</dbReference>
<dbReference type="Gene3D" id="3.40.190.290">
    <property type="match status" value="1"/>
</dbReference>
<keyword evidence="7" id="KW-1185">Reference proteome</keyword>
<dbReference type="CDD" id="cd05466">
    <property type="entry name" value="PBP2_LTTR_substrate"/>
    <property type="match status" value="1"/>
</dbReference>
<sequence>MKLYQIELFVESANSGSIASTARRLGKSRSAVSTAITALEVELGVELFERGANQSRLTEIGELVLDDCTRLLQAANSLQQKCEHYASGAEVALRIARDDAIPEQVWREMLAGLHSQFPGTSISLVLTSPPELPALVEEGFVDAAFGLITEDQERCGLHIDLLNPIRTLMVVAPNHPLAALKRVVQQDLTDHTQITLSYVDEFSLKSLLPVGGKHIGLSSFELMRNSVLDGLGWAVLPSPLIQSQLRQGSLLTLKHKFSLQWRDYGVYLAQNAYHGKALAWLKKSIQTYLEPFE</sequence>
<dbReference type="InterPro" id="IPR000847">
    <property type="entry name" value="LysR_HTH_N"/>
</dbReference>
<dbReference type="Pfam" id="PF00126">
    <property type="entry name" value="HTH_1"/>
    <property type="match status" value="1"/>
</dbReference>
<evidence type="ECO:0000256" key="4">
    <source>
        <dbReference type="ARBA" id="ARBA00023163"/>
    </source>
</evidence>
<keyword evidence="3" id="KW-0238">DNA-binding</keyword>
<dbReference type="EMBL" id="CP066092">
    <property type="protein sequence ID" value="QQB18724.1"/>
    <property type="molecule type" value="Genomic_DNA"/>
</dbReference>
<protein>
    <submittedName>
        <fullName evidence="6">LysR family transcriptional regulator</fullName>
    </submittedName>
</protein>
<dbReference type="SUPFAM" id="SSF53850">
    <property type="entry name" value="Periplasmic binding protein-like II"/>
    <property type="match status" value="1"/>
</dbReference>
<dbReference type="InterPro" id="IPR036390">
    <property type="entry name" value="WH_DNA-bd_sf"/>
</dbReference>
<evidence type="ECO:0000256" key="3">
    <source>
        <dbReference type="ARBA" id="ARBA00023125"/>
    </source>
</evidence>
<comment type="similarity">
    <text evidence="1">Belongs to the LysR transcriptional regulatory family.</text>
</comment>
<evidence type="ECO:0000256" key="1">
    <source>
        <dbReference type="ARBA" id="ARBA00009437"/>
    </source>
</evidence>
<organism evidence="6 7">
    <name type="scientific">Aeromonas jandaei</name>
    <dbReference type="NCBI Taxonomy" id="650"/>
    <lineage>
        <taxon>Bacteria</taxon>
        <taxon>Pseudomonadati</taxon>
        <taxon>Pseudomonadota</taxon>
        <taxon>Gammaproteobacteria</taxon>
        <taxon>Aeromonadales</taxon>
        <taxon>Aeromonadaceae</taxon>
        <taxon>Aeromonas</taxon>
    </lineage>
</organism>